<reference evidence="1 2" key="1">
    <citation type="submission" date="2017-11" db="EMBL/GenBank/DDBJ databases">
        <title>De-novo sequencing of pomegranate (Punica granatum L.) genome.</title>
        <authorList>
            <person name="Akparov Z."/>
            <person name="Amiraslanov A."/>
            <person name="Hajiyeva S."/>
            <person name="Abbasov M."/>
            <person name="Kaur K."/>
            <person name="Hamwieh A."/>
            <person name="Solovyev V."/>
            <person name="Salamov A."/>
            <person name="Braich B."/>
            <person name="Kosarev P."/>
            <person name="Mahmoud A."/>
            <person name="Hajiyev E."/>
            <person name="Babayeva S."/>
            <person name="Izzatullayeva V."/>
            <person name="Mammadov A."/>
            <person name="Mammadov A."/>
            <person name="Sharifova S."/>
            <person name="Ojaghi J."/>
            <person name="Eynullazada K."/>
            <person name="Bayramov B."/>
            <person name="Abdulazimova A."/>
            <person name="Shahmuradov I."/>
        </authorList>
    </citation>
    <scope>NUCLEOTIDE SEQUENCE [LARGE SCALE GENOMIC DNA]</scope>
    <source>
        <strain evidence="2">cv. AG2017</strain>
        <tissue evidence="1">Leaf</tissue>
    </source>
</reference>
<evidence type="ECO:0000313" key="2">
    <source>
        <dbReference type="Proteomes" id="UP000233551"/>
    </source>
</evidence>
<comment type="caution">
    <text evidence="1">The sequence shown here is derived from an EMBL/GenBank/DDBJ whole genome shotgun (WGS) entry which is preliminary data.</text>
</comment>
<proteinExistence type="predicted"/>
<dbReference type="Proteomes" id="UP000233551">
    <property type="component" value="Unassembled WGS sequence"/>
</dbReference>
<evidence type="ECO:0000313" key="1">
    <source>
        <dbReference type="EMBL" id="PKI36983.1"/>
    </source>
</evidence>
<dbReference type="EMBL" id="PGOL01004624">
    <property type="protein sequence ID" value="PKI36983.1"/>
    <property type="molecule type" value="Genomic_DNA"/>
</dbReference>
<organism evidence="1 2">
    <name type="scientific">Punica granatum</name>
    <name type="common">Pomegranate</name>
    <dbReference type="NCBI Taxonomy" id="22663"/>
    <lineage>
        <taxon>Eukaryota</taxon>
        <taxon>Viridiplantae</taxon>
        <taxon>Streptophyta</taxon>
        <taxon>Embryophyta</taxon>
        <taxon>Tracheophyta</taxon>
        <taxon>Spermatophyta</taxon>
        <taxon>Magnoliopsida</taxon>
        <taxon>eudicotyledons</taxon>
        <taxon>Gunneridae</taxon>
        <taxon>Pentapetalae</taxon>
        <taxon>rosids</taxon>
        <taxon>malvids</taxon>
        <taxon>Myrtales</taxon>
        <taxon>Lythraceae</taxon>
        <taxon>Punica</taxon>
    </lineage>
</organism>
<name>A0A2I0HZG3_PUNGR</name>
<gene>
    <name evidence="1" type="ORF">CRG98_042626</name>
</gene>
<protein>
    <submittedName>
        <fullName evidence="1">Uncharacterized protein</fullName>
    </submittedName>
</protein>
<keyword evidence="2" id="KW-1185">Reference proteome</keyword>
<dbReference type="AlphaFoldDB" id="A0A2I0HZG3"/>
<accession>A0A2I0HZG3</accession>
<sequence>MDHANETCTRTGCPFSFIALDVSNSLKPRVSVKESKKDSRAATRAASNRARTRVMAREYSLDNNPIRVTRPGILKLWIF</sequence>